<feature type="domain" description="Mce/MlaD" evidence="3">
    <location>
        <begin position="38"/>
        <end position="137"/>
    </location>
</feature>
<organism evidence="4 5">
    <name type="scientific">Desulfobulbus oralis</name>
    <dbReference type="NCBI Taxonomy" id="1986146"/>
    <lineage>
        <taxon>Bacteria</taxon>
        <taxon>Pseudomonadati</taxon>
        <taxon>Thermodesulfobacteriota</taxon>
        <taxon>Desulfobulbia</taxon>
        <taxon>Desulfobulbales</taxon>
        <taxon>Desulfobulbaceae</taxon>
        <taxon>Desulfobulbus</taxon>
    </lineage>
</organism>
<keyword evidence="2" id="KW-1133">Transmembrane helix</keyword>
<dbReference type="InterPro" id="IPR052336">
    <property type="entry name" value="MlaD_Phospholipid_Transporter"/>
</dbReference>
<dbReference type="OrthoDB" id="9806984at2"/>
<dbReference type="Pfam" id="PF02470">
    <property type="entry name" value="MlaD"/>
    <property type="match status" value="1"/>
</dbReference>
<dbReference type="PANTHER" id="PTHR33371">
    <property type="entry name" value="INTERMEMBRANE PHOSPHOLIPID TRANSPORT SYSTEM BINDING PROTEIN MLAD-RELATED"/>
    <property type="match status" value="1"/>
</dbReference>
<keyword evidence="1" id="KW-0175">Coiled coil</keyword>
<keyword evidence="2" id="KW-0472">Membrane</keyword>
<evidence type="ECO:0000256" key="1">
    <source>
        <dbReference type="SAM" id="Coils"/>
    </source>
</evidence>
<accession>A0A2L1GPB7</accession>
<dbReference type="InterPro" id="IPR003399">
    <property type="entry name" value="Mce/MlaD"/>
</dbReference>
<dbReference type="Gene3D" id="1.10.287.950">
    <property type="entry name" value="Methyl-accepting chemotaxis protein"/>
    <property type="match status" value="1"/>
</dbReference>
<evidence type="ECO:0000313" key="5">
    <source>
        <dbReference type="Proteomes" id="UP000239867"/>
    </source>
</evidence>
<feature type="coiled-coil region" evidence="1">
    <location>
        <begin position="203"/>
        <end position="230"/>
    </location>
</feature>
<sequence length="334" mass="36264">MSKKANPTFIGAFVLVGLAVSVTAIMVLGGFNFKDDSVRCVAYFSGSLHGLDVGAPVAFRGVAIGRVSSIQLDYDEKNNAVVIPVYMDLRQDIKARTGEDFDAEGMRNSLVKLIERGLKAQMQPSSLLTGKQYVELSLKPALEPSLHGGAPKEFLEIPTISSGLDKITETLDKLPLEEILGKVAKSLDSINEVVSSGKAGGAMQRLMNSINQLEAVLSTLNRQLPQLLADVGQGAENFSSTMKEANSLIADTRRQLKPAGNDLQKMLANMQTSTDKLNRTLSNLERLTASDSDLQYQLYSTMHEVEQAAGSVRELSDYLRRNPNALLFGQGKDK</sequence>
<dbReference type="EMBL" id="CP021255">
    <property type="protein sequence ID" value="AVD71488.1"/>
    <property type="molecule type" value="Genomic_DNA"/>
</dbReference>
<reference evidence="4 5" key="1">
    <citation type="journal article" date="2018" name="MBio">
        <title>Insights into the evolution of host association through the isolation and characterization of a novel human periodontal pathobiont, Desulfobulbus oralis.</title>
        <authorList>
            <person name="Cross K.L."/>
            <person name="Chirania P."/>
            <person name="Xiong W."/>
            <person name="Beall C.J."/>
            <person name="Elkins J.G."/>
            <person name="Giannone R.J."/>
            <person name="Griffen A.L."/>
            <person name="Guss A.M."/>
            <person name="Hettich R.L."/>
            <person name="Joshi S.S."/>
            <person name="Mokrzan E.M."/>
            <person name="Martin R.K."/>
            <person name="Zhulin I.B."/>
            <person name="Leys E.J."/>
            <person name="Podar M."/>
        </authorList>
    </citation>
    <scope>NUCLEOTIDE SEQUENCE [LARGE SCALE GENOMIC DNA]</scope>
    <source>
        <strain evidence="4 5">ORNL</strain>
    </source>
</reference>
<evidence type="ECO:0000256" key="2">
    <source>
        <dbReference type="SAM" id="Phobius"/>
    </source>
</evidence>
<dbReference type="AlphaFoldDB" id="A0A2L1GPB7"/>
<proteinExistence type="predicted"/>
<keyword evidence="5" id="KW-1185">Reference proteome</keyword>
<protein>
    <recommendedName>
        <fullName evidence="3">Mce/MlaD domain-containing protein</fullName>
    </recommendedName>
</protein>
<dbReference type="Proteomes" id="UP000239867">
    <property type="component" value="Chromosome"/>
</dbReference>
<dbReference type="PANTHER" id="PTHR33371:SF4">
    <property type="entry name" value="INTERMEMBRANE PHOSPHOLIPID TRANSPORT SYSTEM BINDING PROTEIN MLAD"/>
    <property type="match status" value="1"/>
</dbReference>
<gene>
    <name evidence="4" type="ORF">CAY53_08430</name>
</gene>
<name>A0A2L1GPB7_9BACT</name>
<dbReference type="KEGG" id="deo:CAY53_08430"/>
<feature type="transmembrane region" description="Helical" evidence="2">
    <location>
        <begin position="12"/>
        <end position="31"/>
    </location>
</feature>
<evidence type="ECO:0000259" key="3">
    <source>
        <dbReference type="Pfam" id="PF02470"/>
    </source>
</evidence>
<keyword evidence="2" id="KW-0812">Transmembrane</keyword>
<evidence type="ECO:0000313" key="4">
    <source>
        <dbReference type="EMBL" id="AVD71488.1"/>
    </source>
</evidence>
<dbReference type="RefSeq" id="WP_104936741.1">
    <property type="nucleotide sequence ID" value="NZ_CP021255.1"/>
</dbReference>